<name>A0ABQ1W4S9_9BACL</name>
<gene>
    <name evidence="2" type="ORF">GCM10010913_37980</name>
</gene>
<evidence type="ECO:0008006" key="4">
    <source>
        <dbReference type="Google" id="ProtNLM"/>
    </source>
</evidence>
<protein>
    <recommendedName>
        <fullName evidence="4">PpiC domain-containing protein</fullName>
    </recommendedName>
</protein>
<evidence type="ECO:0000313" key="3">
    <source>
        <dbReference type="Proteomes" id="UP000608420"/>
    </source>
</evidence>
<proteinExistence type="predicted"/>
<feature type="transmembrane region" description="Helical" evidence="1">
    <location>
        <begin position="14"/>
        <end position="35"/>
    </location>
</feature>
<reference evidence="3" key="1">
    <citation type="journal article" date="2019" name="Int. J. Syst. Evol. Microbiol.">
        <title>The Global Catalogue of Microorganisms (GCM) 10K type strain sequencing project: providing services to taxonomists for standard genome sequencing and annotation.</title>
        <authorList>
            <consortium name="The Broad Institute Genomics Platform"/>
            <consortium name="The Broad Institute Genome Sequencing Center for Infectious Disease"/>
            <person name="Wu L."/>
            <person name="Ma J."/>
        </authorList>
    </citation>
    <scope>NUCLEOTIDE SEQUENCE [LARGE SCALE GENOMIC DNA]</scope>
    <source>
        <strain evidence="3">CGMCC 1.15420</strain>
    </source>
</reference>
<dbReference type="Proteomes" id="UP000608420">
    <property type="component" value="Unassembled WGS sequence"/>
</dbReference>
<comment type="caution">
    <text evidence="2">The sequence shown here is derived from an EMBL/GenBank/DDBJ whole genome shotgun (WGS) entry which is preliminary data.</text>
</comment>
<keyword evidence="1" id="KW-0472">Membrane</keyword>
<accession>A0ABQ1W4S9</accession>
<evidence type="ECO:0000256" key="1">
    <source>
        <dbReference type="SAM" id="Phobius"/>
    </source>
</evidence>
<keyword evidence="1" id="KW-1133">Transmembrane helix</keyword>
<evidence type="ECO:0000313" key="2">
    <source>
        <dbReference type="EMBL" id="GGG12596.1"/>
    </source>
</evidence>
<keyword evidence="1" id="KW-0812">Transmembrane</keyword>
<keyword evidence="3" id="KW-1185">Reference proteome</keyword>
<organism evidence="2 3">
    <name type="scientific">Paenibacillus aceti</name>
    <dbReference type="NCBI Taxonomy" id="1820010"/>
    <lineage>
        <taxon>Bacteria</taxon>
        <taxon>Bacillati</taxon>
        <taxon>Bacillota</taxon>
        <taxon>Bacilli</taxon>
        <taxon>Bacillales</taxon>
        <taxon>Paenibacillaceae</taxon>
        <taxon>Paenibacillus</taxon>
    </lineage>
</organism>
<dbReference type="EMBL" id="BMIW01000034">
    <property type="protein sequence ID" value="GGG12596.1"/>
    <property type="molecule type" value="Genomic_DNA"/>
</dbReference>
<sequence length="320" mass="37631">MSKRLFVHNKTKRVTLVSFVGVVVVSLIFLGFILINPVNRSPQGSDLLIIDGFGVSEQEFLLFLYDERALTANTFFQKYGADADSEFWDRKYDGQTPLEYARNSALEKLEIAKMEAIIAVEYGLIDKDIRFSSIMNEREIMNAERERMLKDGKMFYGLSSFDEYQYYNYIRNNVWSELVKWYLDTTKVTEEELYPVYEQNKDMFTLGIELKYMMLRQDGSTEMLTQTENDIPKGDMETLNTWYELNELEAGQQLSKVEYKGEIVDILLMSRKEMGYKPYSEVKQSLLQINAENQLQLMVKERVEKAKIHIDRQKFNSIRF</sequence>